<dbReference type="Gene3D" id="2.160.10.10">
    <property type="entry name" value="Hexapeptide repeat proteins"/>
    <property type="match status" value="1"/>
</dbReference>
<accession>A0A1Q5ZXB0</accession>
<evidence type="ECO:0000256" key="1">
    <source>
        <dbReference type="ARBA" id="ARBA00007274"/>
    </source>
</evidence>
<dbReference type="AlphaFoldDB" id="A0A1Q5ZXB0"/>
<dbReference type="InterPro" id="IPR011004">
    <property type="entry name" value="Trimer_LpxA-like_sf"/>
</dbReference>
<dbReference type="SUPFAM" id="SSF51161">
    <property type="entry name" value="Trimeric LpxA-like enzymes"/>
    <property type="match status" value="1"/>
</dbReference>
<proteinExistence type="inferred from homology"/>
<sequence>MKQKVFVFKVFFELIRCAPHLLLFALHKNRKIIYADVDRWVKIYALNYSRPVSFLYLLSFYPEYRNVFYLRVGAWKYLINIICPKLSTLYIYTNDVGKGLFIQHGFATIIAAKSIGENCWINQQVTIGYSNETDQPTLNNNVTVNAGAKVIGNVLIGDNSIVGANAVVVKNVPANCTVVGVPAYIIKKDGIKVQAGDQKL</sequence>
<comment type="similarity">
    <text evidence="1">Belongs to the transferase hexapeptide repeat family.</text>
</comment>
<dbReference type="CDD" id="cd03354">
    <property type="entry name" value="LbH_SAT"/>
    <property type="match status" value="1"/>
</dbReference>
<keyword evidence="2 4" id="KW-0808">Transferase</keyword>
<reference evidence="4 5" key="1">
    <citation type="submission" date="2016-11" db="EMBL/GenBank/DDBJ databases">
        <title>Whole Genome Sequencing of Mucilaginibacter polytrichastri RG4-7(T) isolated from the moss sample.</title>
        <authorList>
            <person name="Li Y."/>
        </authorList>
    </citation>
    <scope>NUCLEOTIDE SEQUENCE [LARGE SCALE GENOMIC DNA]</scope>
    <source>
        <strain evidence="4 5">RG4-7</strain>
    </source>
</reference>
<organism evidence="4 5">
    <name type="scientific">Mucilaginibacter polytrichastri</name>
    <dbReference type="NCBI Taxonomy" id="1302689"/>
    <lineage>
        <taxon>Bacteria</taxon>
        <taxon>Pseudomonadati</taxon>
        <taxon>Bacteroidota</taxon>
        <taxon>Sphingobacteriia</taxon>
        <taxon>Sphingobacteriales</taxon>
        <taxon>Sphingobacteriaceae</taxon>
        <taxon>Mucilaginibacter</taxon>
    </lineage>
</organism>
<dbReference type="GO" id="GO:0016746">
    <property type="term" value="F:acyltransferase activity"/>
    <property type="evidence" value="ECO:0007669"/>
    <property type="project" value="UniProtKB-KW"/>
</dbReference>
<dbReference type="EMBL" id="MPPL01000001">
    <property type="protein sequence ID" value="OKS86406.1"/>
    <property type="molecule type" value="Genomic_DNA"/>
</dbReference>
<keyword evidence="3" id="KW-0012">Acyltransferase</keyword>
<gene>
    <name evidence="4" type="ORF">RG47T_1862</name>
</gene>
<dbReference type="Pfam" id="PF00132">
    <property type="entry name" value="Hexapep"/>
    <property type="match status" value="1"/>
</dbReference>
<dbReference type="InterPro" id="IPR001451">
    <property type="entry name" value="Hexapep"/>
</dbReference>
<dbReference type="RefSeq" id="WP_083627346.1">
    <property type="nucleotide sequence ID" value="NZ_FPAM01000017.1"/>
</dbReference>
<evidence type="ECO:0000313" key="5">
    <source>
        <dbReference type="Proteomes" id="UP000186720"/>
    </source>
</evidence>
<dbReference type="PANTHER" id="PTHR42811">
    <property type="entry name" value="SERINE ACETYLTRANSFERASE"/>
    <property type="match status" value="1"/>
</dbReference>
<keyword evidence="5" id="KW-1185">Reference proteome</keyword>
<name>A0A1Q5ZXB0_9SPHI</name>
<dbReference type="OrthoDB" id="9812571at2"/>
<evidence type="ECO:0000313" key="4">
    <source>
        <dbReference type="EMBL" id="OKS86406.1"/>
    </source>
</evidence>
<evidence type="ECO:0000256" key="2">
    <source>
        <dbReference type="ARBA" id="ARBA00022679"/>
    </source>
</evidence>
<evidence type="ECO:0000256" key="3">
    <source>
        <dbReference type="ARBA" id="ARBA00023315"/>
    </source>
</evidence>
<dbReference type="STRING" id="1302689.RG47T_1862"/>
<protein>
    <submittedName>
        <fullName evidence="4">Serine acetyltransferase</fullName>
    </submittedName>
</protein>
<comment type="caution">
    <text evidence="4">The sequence shown here is derived from an EMBL/GenBank/DDBJ whole genome shotgun (WGS) entry which is preliminary data.</text>
</comment>
<dbReference type="InterPro" id="IPR045304">
    <property type="entry name" value="LbH_SAT"/>
</dbReference>
<dbReference type="Proteomes" id="UP000186720">
    <property type="component" value="Unassembled WGS sequence"/>
</dbReference>